<keyword evidence="2" id="KW-1185">Reference proteome</keyword>
<protein>
    <submittedName>
        <fullName evidence="1">Uncharacterized protein</fullName>
    </submittedName>
</protein>
<sequence>MNNIYSKLLFTLVVWMAVLSCGRHGEEVDIHRLDLEISHGVVPEDSVMYKAAEKLFEICGYGPVYFLSVCDYADKSSIREHRDAVEREFADMSRERKSLGELFGRMRRDLPGAEIPRVFTVISPYTQSVFVADSAVYLGLNHYLGTAYPPYEPFPEYVRRLKVRDRIPVDIAEAIIRTSYPFKSGGDYPQVLARMAYEGAVAEAVMRMADVDEQESLGYNDEDYSWLNDNEHEIWDAIVSRQMLFNTDRDMIRSLVGVGPSTNVISASSPGRAGRYAGHRLVVSYLKANPSVSLESLLSPGFYENPSLLSSAKYNP</sequence>
<gene>
    <name evidence="1" type="ORF">EZ315_09395</name>
</gene>
<reference evidence="1 2" key="1">
    <citation type="submission" date="2019-02" db="EMBL/GenBank/DDBJ databases">
        <title>Isolation and identification of novel species under the genus Muribaculum.</title>
        <authorList>
            <person name="Miyake S."/>
            <person name="Ding Y."/>
            <person name="Low A."/>
            <person name="Soh M."/>
            <person name="Seedorf H."/>
        </authorList>
    </citation>
    <scope>NUCLEOTIDE SEQUENCE [LARGE SCALE GENOMIC DNA]</scope>
    <source>
        <strain evidence="1 2">TLL-A3</strain>
    </source>
</reference>
<accession>A0A4Z0VAQ1</accession>
<dbReference type="Pfam" id="PF25594">
    <property type="entry name" value="GldB_lipo"/>
    <property type="match status" value="1"/>
</dbReference>
<dbReference type="GeneID" id="82150003"/>
<dbReference type="InterPro" id="IPR019853">
    <property type="entry name" value="GldB-like"/>
</dbReference>
<dbReference type="Proteomes" id="UP000297635">
    <property type="component" value="Unassembled WGS sequence"/>
</dbReference>
<evidence type="ECO:0000313" key="2">
    <source>
        <dbReference type="Proteomes" id="UP000297635"/>
    </source>
</evidence>
<dbReference type="AlphaFoldDB" id="A0A4Z0VAQ1"/>
<proteinExistence type="predicted"/>
<evidence type="ECO:0000313" key="1">
    <source>
        <dbReference type="EMBL" id="TGG40865.1"/>
    </source>
</evidence>
<comment type="caution">
    <text evidence="1">The sequence shown here is derived from an EMBL/GenBank/DDBJ whole genome shotgun (WGS) entry which is preliminary data.</text>
</comment>
<name>A0A4Z0VAQ1_9BACT</name>
<dbReference type="RefSeq" id="WP_135471822.1">
    <property type="nucleotide sequence ID" value="NZ_CASJDB010000009.1"/>
</dbReference>
<organism evidence="1 2">
    <name type="scientific">Duncaniella freteri</name>
    <dbReference type="NCBI Taxonomy" id="2530391"/>
    <lineage>
        <taxon>Bacteria</taxon>
        <taxon>Pseudomonadati</taxon>
        <taxon>Bacteroidota</taxon>
        <taxon>Bacteroidia</taxon>
        <taxon>Bacteroidales</taxon>
        <taxon>Muribaculaceae</taxon>
        <taxon>Duncaniella</taxon>
    </lineage>
</organism>
<dbReference type="EMBL" id="SJSA01000001">
    <property type="protein sequence ID" value="TGG40865.1"/>
    <property type="molecule type" value="Genomic_DNA"/>
</dbReference>
<dbReference type="PROSITE" id="PS51257">
    <property type="entry name" value="PROKAR_LIPOPROTEIN"/>
    <property type="match status" value="1"/>
</dbReference>